<dbReference type="GO" id="GO:0004792">
    <property type="term" value="F:thiosulfate-cyanide sulfurtransferase activity"/>
    <property type="evidence" value="ECO:0007669"/>
    <property type="project" value="TreeGrafter"/>
</dbReference>
<reference evidence="5 6" key="1">
    <citation type="submission" date="2015-01" db="EMBL/GenBank/DDBJ databases">
        <title>Evolution of Trichinella species and genotypes.</title>
        <authorList>
            <person name="Korhonen P.K."/>
            <person name="Edoardo P."/>
            <person name="Giuseppe L.R."/>
            <person name="Gasser R.B."/>
        </authorList>
    </citation>
    <scope>NUCLEOTIDE SEQUENCE [LARGE SCALE GENOMIC DNA]</scope>
    <source>
        <strain evidence="5">ISS37</strain>
    </source>
</reference>
<feature type="transmembrane region" description="Helical" evidence="3">
    <location>
        <begin position="48"/>
        <end position="73"/>
    </location>
</feature>
<dbReference type="Pfam" id="PF00581">
    <property type="entry name" value="Rhodanese"/>
    <property type="match status" value="2"/>
</dbReference>
<accession>A0A0V0S047</accession>
<dbReference type="PANTHER" id="PTHR11364">
    <property type="entry name" value="THIOSULFATE SULFERTANSFERASE"/>
    <property type="match status" value="1"/>
</dbReference>
<dbReference type="SMART" id="SM00450">
    <property type="entry name" value="RHOD"/>
    <property type="match status" value="2"/>
</dbReference>
<dbReference type="InterPro" id="IPR036873">
    <property type="entry name" value="Rhodanese-like_dom_sf"/>
</dbReference>
<evidence type="ECO:0000256" key="3">
    <source>
        <dbReference type="SAM" id="Phobius"/>
    </source>
</evidence>
<gene>
    <name evidence="5" type="primary">sseA</name>
    <name evidence="5" type="ORF">T07_12037</name>
</gene>
<evidence type="ECO:0000256" key="2">
    <source>
        <dbReference type="ARBA" id="ARBA00022737"/>
    </source>
</evidence>
<dbReference type="AlphaFoldDB" id="A0A0V0S047"/>
<organism evidence="5 6">
    <name type="scientific">Trichinella nelsoni</name>
    <dbReference type="NCBI Taxonomy" id="6336"/>
    <lineage>
        <taxon>Eukaryota</taxon>
        <taxon>Metazoa</taxon>
        <taxon>Ecdysozoa</taxon>
        <taxon>Nematoda</taxon>
        <taxon>Enoplea</taxon>
        <taxon>Dorylaimia</taxon>
        <taxon>Trichinellida</taxon>
        <taxon>Trichinellidae</taxon>
        <taxon>Trichinella</taxon>
    </lineage>
</organism>
<feature type="domain" description="Rhodanese" evidence="4">
    <location>
        <begin position="273"/>
        <end position="385"/>
    </location>
</feature>
<dbReference type="STRING" id="6336.A0A0V0S047"/>
<feature type="domain" description="Rhodanese" evidence="4">
    <location>
        <begin position="117"/>
        <end position="234"/>
    </location>
</feature>
<keyword evidence="3" id="KW-0472">Membrane</keyword>
<dbReference type="Gene3D" id="3.40.250.10">
    <property type="entry name" value="Rhodanese-like domain"/>
    <property type="match status" value="2"/>
</dbReference>
<dbReference type="OrthoDB" id="270167at2759"/>
<evidence type="ECO:0000259" key="4">
    <source>
        <dbReference type="PROSITE" id="PS50206"/>
    </source>
</evidence>
<proteinExistence type="predicted"/>
<dbReference type="Proteomes" id="UP000054630">
    <property type="component" value="Unassembled WGS sequence"/>
</dbReference>
<evidence type="ECO:0000313" key="6">
    <source>
        <dbReference type="Proteomes" id="UP000054630"/>
    </source>
</evidence>
<dbReference type="SUPFAM" id="SSF52821">
    <property type="entry name" value="Rhodanese/Cell cycle control phosphatase"/>
    <property type="match status" value="2"/>
</dbReference>
<dbReference type="CDD" id="cd01448">
    <property type="entry name" value="TST_Repeat_1"/>
    <property type="match status" value="1"/>
</dbReference>
<keyword evidence="5" id="KW-0670">Pyruvate</keyword>
<dbReference type="PROSITE" id="PS50206">
    <property type="entry name" value="RHODANESE_3"/>
    <property type="match status" value="2"/>
</dbReference>
<dbReference type="EMBL" id="JYDL01000052">
    <property type="protein sequence ID" value="KRX20068.1"/>
    <property type="molecule type" value="Genomic_DNA"/>
</dbReference>
<comment type="caution">
    <text evidence="5">The sequence shown here is derived from an EMBL/GenBank/DDBJ whole genome shotgun (WGS) entry which is preliminary data.</text>
</comment>
<keyword evidence="3" id="KW-1133">Transmembrane helix</keyword>
<dbReference type="GO" id="GO:0005739">
    <property type="term" value="C:mitochondrion"/>
    <property type="evidence" value="ECO:0007669"/>
    <property type="project" value="TreeGrafter"/>
</dbReference>
<dbReference type="InterPro" id="IPR001763">
    <property type="entry name" value="Rhodanese-like_dom"/>
</dbReference>
<dbReference type="PANTHER" id="PTHR11364:SF27">
    <property type="entry name" value="SULFURTRANSFERASE"/>
    <property type="match status" value="1"/>
</dbReference>
<evidence type="ECO:0000313" key="5">
    <source>
        <dbReference type="EMBL" id="KRX20068.1"/>
    </source>
</evidence>
<name>A0A0V0S047_9BILA</name>
<sequence>MYNAKRENIVSTMNGPENRLYPLGQSAPSAAERSYYSFDTKRPKLGSCIWISIVLFILFILVLIICLIVFFTLKPAYGTQVSNSQNGPHLLVYNQPKLSTHRDLLVADDLLELLQKNTGHLCLLDTAYFGSNYQQLYFEEHLKNSRHFDIRKALEKTPDGGEQLVHPLKFQAYARSLGLQKDCHVILYDHGETEDSILSATFAWWLFKVYSFERVSVLNGGLAAWQRLAQRNANLQLAAVERGQPAPVVEGNFIAGWNAFWLSNYADTLEALRKNRTVFVDARPTGHFTGQDRDQLTAKAGRIRGAINIPTETLLTKQGALKQLPELKQEMKNKRISGNRPIIVYANDALQASALYFCTVQAGYSAKLFDGGWTEFSAKAPNYLIDLY</sequence>
<keyword evidence="3" id="KW-0812">Transmembrane</keyword>
<dbReference type="InterPro" id="IPR045078">
    <property type="entry name" value="TST/MPST-like"/>
</dbReference>
<evidence type="ECO:0000256" key="1">
    <source>
        <dbReference type="ARBA" id="ARBA00022679"/>
    </source>
</evidence>
<keyword evidence="2" id="KW-0677">Repeat</keyword>
<keyword evidence="6" id="KW-1185">Reference proteome</keyword>
<protein>
    <submittedName>
        <fullName evidence="5">3-mercaptopyruvate sulfurtransferase</fullName>
    </submittedName>
</protein>
<keyword evidence="1 5" id="KW-0808">Transferase</keyword>